<protein>
    <submittedName>
        <fullName evidence="2">Glycosyltransferase family 2 protein</fullName>
    </submittedName>
</protein>
<evidence type="ECO:0000313" key="2">
    <source>
        <dbReference type="EMBL" id="RMD20006.1"/>
    </source>
</evidence>
<accession>A0ABX9UKM5</accession>
<sequence length="725" mass="80029">MSVSVILQALPADQRLWSPYIEHLRSIEHVSECRIAVKDGSASEYSRMFSLADDFFEVIVSSEADNAAQLLNQAAASAKTDTLLLLEKPFWLAFRADEQRAWHELDDARSIRQIQRTISDGVAGVAGVADEKASVFEIPVPDEEVGLAFLITKKHFLEMRGYDESDDVFGALGYDLLLRQRRASLPVDQKLAGYNALIGQTDFHSETGSETDFKKAAIATHTLYRNLNAWSVDPVLREPLVSVAIASKDRGNMLIESINSVRYQSFQEFEIIVVDDGSEDQEGTRKSIEALNDPRIRFYAHSESQGVAAARNTAASHSTCLLTAVHDDDDIMLPDRLLEGIKPLSDQIDATYGSWINFDDETGELKGFLTRVGFDANLIAFNGSGPGHSTWTVPTRLVQQFKYDERLTSSVDHELAARMANAGVRWHHVQQFMYLRRVHDLQITAQDTDNQKAGHTLSKLANRFLTVKSGLEKMSEKGSASAYPKVKGSGALNQEFAGYLPDHLVRRELVFKGNSVTKSRAADMPERVSSIVTDRDLLSGRLIFEEGTIKDVRQADLVALRKAGVTNFEVRSTGPRAGFEDHEHVVEDEKVLELEIGQRVQHLMLTRLRDAADHISKQNGRTHFVVATSNDAGPHFESHLAACEPTVLRRIVASAELGVSASAYLLGFESSRASIQALNRLSELDSSAGVFLMNEDPATVFAEIGQEIGDAVVRDSIDDSGLAGV</sequence>
<dbReference type="Gene3D" id="3.90.550.10">
    <property type="entry name" value="Spore Coat Polysaccharide Biosynthesis Protein SpsA, Chain A"/>
    <property type="match status" value="1"/>
</dbReference>
<dbReference type="InterPro" id="IPR001173">
    <property type="entry name" value="Glyco_trans_2-like"/>
</dbReference>
<dbReference type="PANTHER" id="PTHR22916:SF3">
    <property type="entry name" value="UDP-GLCNAC:BETAGAL BETA-1,3-N-ACETYLGLUCOSAMINYLTRANSFERASE-LIKE PROTEIN 1"/>
    <property type="match status" value="1"/>
</dbReference>
<organism evidence="2 3">
    <name type="scientific">Corynebacterium gottingense</name>
    <dbReference type="NCBI Taxonomy" id="2041036"/>
    <lineage>
        <taxon>Bacteria</taxon>
        <taxon>Bacillati</taxon>
        <taxon>Actinomycetota</taxon>
        <taxon>Actinomycetes</taxon>
        <taxon>Mycobacteriales</taxon>
        <taxon>Corynebacteriaceae</taxon>
        <taxon>Corynebacterium</taxon>
    </lineage>
</organism>
<dbReference type="RefSeq" id="WP_122085108.1">
    <property type="nucleotide sequence ID" value="NZ_CBCRWO010000020.1"/>
</dbReference>
<dbReference type="SUPFAM" id="SSF53448">
    <property type="entry name" value="Nucleotide-diphospho-sugar transferases"/>
    <property type="match status" value="1"/>
</dbReference>
<keyword evidence="3" id="KW-1185">Reference proteome</keyword>
<dbReference type="Proteomes" id="UP000266886">
    <property type="component" value="Unassembled WGS sequence"/>
</dbReference>
<evidence type="ECO:0000259" key="1">
    <source>
        <dbReference type="Pfam" id="PF00535"/>
    </source>
</evidence>
<dbReference type="CDD" id="cd00761">
    <property type="entry name" value="Glyco_tranf_GTA_type"/>
    <property type="match status" value="1"/>
</dbReference>
<comment type="caution">
    <text evidence="2">The sequence shown here is derived from an EMBL/GenBank/DDBJ whole genome shotgun (WGS) entry which is preliminary data.</text>
</comment>
<reference evidence="2 3" key="1">
    <citation type="submission" date="2018-10" db="EMBL/GenBank/DDBJ databases">
        <title>Whole genome sequence of Corynebacterium gottingense DSM 130494T.</title>
        <authorList>
            <person name="Bernier A.-M."/>
            <person name="Bernard K."/>
        </authorList>
    </citation>
    <scope>NUCLEOTIDE SEQUENCE [LARGE SCALE GENOMIC DNA]</scope>
    <source>
        <strain evidence="2 3">DSM 103494</strain>
    </source>
</reference>
<dbReference type="PANTHER" id="PTHR22916">
    <property type="entry name" value="GLYCOSYLTRANSFERASE"/>
    <property type="match status" value="1"/>
</dbReference>
<gene>
    <name evidence="2" type="ORF">EAW56_03525</name>
</gene>
<dbReference type="InterPro" id="IPR029044">
    <property type="entry name" value="Nucleotide-diphossugar_trans"/>
</dbReference>
<feature type="domain" description="Glycosyltransferase 2-like" evidence="1">
    <location>
        <begin position="242"/>
        <end position="366"/>
    </location>
</feature>
<proteinExistence type="predicted"/>
<dbReference type="EMBL" id="RDRE01000004">
    <property type="protein sequence ID" value="RMD20006.1"/>
    <property type="molecule type" value="Genomic_DNA"/>
</dbReference>
<dbReference type="Pfam" id="PF00535">
    <property type="entry name" value="Glycos_transf_2"/>
    <property type="match status" value="1"/>
</dbReference>
<name>A0ABX9UKM5_9CORY</name>
<evidence type="ECO:0000313" key="3">
    <source>
        <dbReference type="Proteomes" id="UP000266886"/>
    </source>
</evidence>